<keyword evidence="1" id="KW-0479">Metal-binding</keyword>
<feature type="compositionally biased region" description="Low complexity" evidence="5">
    <location>
        <begin position="180"/>
        <end position="203"/>
    </location>
</feature>
<feature type="compositionally biased region" description="Low complexity" evidence="5">
    <location>
        <begin position="1"/>
        <end position="29"/>
    </location>
</feature>
<keyword evidence="8" id="KW-1185">Reference proteome</keyword>
<name>A0AAD4QJ82_9AGAM</name>
<feature type="compositionally biased region" description="Low complexity" evidence="5">
    <location>
        <begin position="36"/>
        <end position="59"/>
    </location>
</feature>
<evidence type="ECO:0000256" key="3">
    <source>
        <dbReference type="ARBA" id="ARBA00022833"/>
    </source>
</evidence>
<dbReference type="SMART" id="SM00064">
    <property type="entry name" value="FYVE"/>
    <property type="match status" value="1"/>
</dbReference>
<feature type="region of interest" description="Disordered" evidence="5">
    <location>
        <begin position="1"/>
        <end position="59"/>
    </location>
</feature>
<dbReference type="SUPFAM" id="SSF57903">
    <property type="entry name" value="FYVE/PHD zinc finger"/>
    <property type="match status" value="1"/>
</dbReference>
<sequence length="314" mass="33711">MSSSTSSSSLSSSSSPSPQSVLGSLTAALRSRDSIDSSSSIPRSPASSTSLPSLTDTGSSSSCSSLSSLSSQTPAPNEHLAVFLPRNLWKQDIDAPYCDTFVCRKPFTLMERRHHCRKCGGIFCAACSSRTTPLLDTTALSFVYPPRGTSIAAFASPTSPVLPARVCDACYAQIHCTPISRPHSSSLSSSSASVTTLPSSRPAAPRRSRTLPLAPPPPDPSLPDDLRSYPLRIRSDICKATGGGRWMPKPSPIPDYMKRVPGRKAPYEVALEEEEAAARRARANPVIRDGDFQYRPPRAREPSAPERPLEFSTF</sequence>
<evidence type="ECO:0000259" key="6">
    <source>
        <dbReference type="PROSITE" id="PS50178"/>
    </source>
</evidence>
<dbReference type="Pfam" id="PF01363">
    <property type="entry name" value="FYVE"/>
    <property type="match status" value="1"/>
</dbReference>
<dbReference type="InterPro" id="IPR011011">
    <property type="entry name" value="Znf_FYVE_PHD"/>
</dbReference>
<dbReference type="PROSITE" id="PS50178">
    <property type="entry name" value="ZF_FYVE"/>
    <property type="match status" value="1"/>
</dbReference>
<feature type="compositionally biased region" description="Basic and acidic residues" evidence="5">
    <location>
        <begin position="288"/>
        <end position="314"/>
    </location>
</feature>
<evidence type="ECO:0000256" key="5">
    <source>
        <dbReference type="SAM" id="MobiDB-lite"/>
    </source>
</evidence>
<evidence type="ECO:0000256" key="2">
    <source>
        <dbReference type="ARBA" id="ARBA00022771"/>
    </source>
</evidence>
<dbReference type="InterPro" id="IPR013083">
    <property type="entry name" value="Znf_RING/FYVE/PHD"/>
</dbReference>
<keyword evidence="3" id="KW-0862">Zinc</keyword>
<feature type="region of interest" description="Disordered" evidence="5">
    <location>
        <begin position="180"/>
        <end position="227"/>
    </location>
</feature>
<comment type="caution">
    <text evidence="7">The sequence shown here is derived from an EMBL/GenBank/DDBJ whole genome shotgun (WGS) entry which is preliminary data.</text>
</comment>
<evidence type="ECO:0000313" key="7">
    <source>
        <dbReference type="EMBL" id="KAI0297511.1"/>
    </source>
</evidence>
<organism evidence="7 8">
    <name type="scientific">Multifurca ochricompacta</name>
    <dbReference type="NCBI Taxonomy" id="376703"/>
    <lineage>
        <taxon>Eukaryota</taxon>
        <taxon>Fungi</taxon>
        <taxon>Dikarya</taxon>
        <taxon>Basidiomycota</taxon>
        <taxon>Agaricomycotina</taxon>
        <taxon>Agaricomycetes</taxon>
        <taxon>Russulales</taxon>
        <taxon>Russulaceae</taxon>
        <taxon>Multifurca</taxon>
    </lineage>
</organism>
<evidence type="ECO:0000256" key="1">
    <source>
        <dbReference type="ARBA" id="ARBA00022723"/>
    </source>
</evidence>
<feature type="domain" description="FYVE-type" evidence="6">
    <location>
        <begin position="103"/>
        <end position="175"/>
    </location>
</feature>
<dbReference type="PANTHER" id="PTHR23164:SF30">
    <property type="entry name" value="EARLY ENDOSOME ANTIGEN 1"/>
    <property type="match status" value="1"/>
</dbReference>
<proteinExistence type="predicted"/>
<dbReference type="PANTHER" id="PTHR23164">
    <property type="entry name" value="EARLY ENDOSOME ANTIGEN 1"/>
    <property type="match status" value="1"/>
</dbReference>
<dbReference type="Proteomes" id="UP001203297">
    <property type="component" value="Unassembled WGS sequence"/>
</dbReference>
<dbReference type="Gene3D" id="3.30.40.10">
    <property type="entry name" value="Zinc/RING finger domain, C3HC4 (zinc finger)"/>
    <property type="match status" value="1"/>
</dbReference>
<evidence type="ECO:0000313" key="8">
    <source>
        <dbReference type="Proteomes" id="UP001203297"/>
    </source>
</evidence>
<feature type="region of interest" description="Disordered" evidence="5">
    <location>
        <begin position="278"/>
        <end position="314"/>
    </location>
</feature>
<dbReference type="InterPro" id="IPR000306">
    <property type="entry name" value="Znf_FYVE"/>
</dbReference>
<keyword evidence="2 4" id="KW-0863">Zinc-finger</keyword>
<gene>
    <name evidence="7" type="ORF">B0F90DRAFT_894703</name>
</gene>
<dbReference type="AlphaFoldDB" id="A0AAD4QJ82"/>
<dbReference type="EMBL" id="WTXG01000036">
    <property type="protein sequence ID" value="KAI0297511.1"/>
    <property type="molecule type" value="Genomic_DNA"/>
</dbReference>
<accession>A0AAD4QJ82</accession>
<dbReference type="InterPro" id="IPR017455">
    <property type="entry name" value="Znf_FYVE-rel"/>
</dbReference>
<evidence type="ECO:0000256" key="4">
    <source>
        <dbReference type="PROSITE-ProRule" id="PRU00091"/>
    </source>
</evidence>
<dbReference type="GO" id="GO:0008270">
    <property type="term" value="F:zinc ion binding"/>
    <property type="evidence" value="ECO:0007669"/>
    <property type="project" value="UniProtKB-KW"/>
</dbReference>
<reference evidence="7" key="1">
    <citation type="journal article" date="2022" name="New Phytol.">
        <title>Evolutionary transition to the ectomycorrhizal habit in the genomes of a hyperdiverse lineage of mushroom-forming fungi.</title>
        <authorList>
            <person name="Looney B."/>
            <person name="Miyauchi S."/>
            <person name="Morin E."/>
            <person name="Drula E."/>
            <person name="Courty P.E."/>
            <person name="Kohler A."/>
            <person name="Kuo A."/>
            <person name="LaButti K."/>
            <person name="Pangilinan J."/>
            <person name="Lipzen A."/>
            <person name="Riley R."/>
            <person name="Andreopoulos W."/>
            <person name="He G."/>
            <person name="Johnson J."/>
            <person name="Nolan M."/>
            <person name="Tritt A."/>
            <person name="Barry K.W."/>
            <person name="Grigoriev I.V."/>
            <person name="Nagy L.G."/>
            <person name="Hibbett D."/>
            <person name="Henrissat B."/>
            <person name="Matheny P.B."/>
            <person name="Labbe J."/>
            <person name="Martin F.M."/>
        </authorList>
    </citation>
    <scope>NUCLEOTIDE SEQUENCE</scope>
    <source>
        <strain evidence="7">BPL690</strain>
    </source>
</reference>
<protein>
    <submittedName>
        <fullName evidence="7">FYVE zinc finger-domain-containing protein</fullName>
    </submittedName>
</protein>